<proteinExistence type="predicted"/>
<organism evidence="3 4">
    <name type="scientific">Blomia tropicalis</name>
    <name type="common">Mite</name>
    <dbReference type="NCBI Taxonomy" id="40697"/>
    <lineage>
        <taxon>Eukaryota</taxon>
        <taxon>Metazoa</taxon>
        <taxon>Ecdysozoa</taxon>
        <taxon>Arthropoda</taxon>
        <taxon>Chelicerata</taxon>
        <taxon>Arachnida</taxon>
        <taxon>Acari</taxon>
        <taxon>Acariformes</taxon>
        <taxon>Sarcoptiformes</taxon>
        <taxon>Astigmata</taxon>
        <taxon>Glycyphagoidea</taxon>
        <taxon>Echimyopodidae</taxon>
        <taxon>Blomia</taxon>
    </lineage>
</organism>
<evidence type="ECO:0000256" key="1">
    <source>
        <dbReference type="SAM" id="MobiDB-lite"/>
    </source>
</evidence>
<keyword evidence="2" id="KW-0472">Membrane</keyword>
<evidence type="ECO:0000313" key="4">
    <source>
        <dbReference type="Proteomes" id="UP001142055"/>
    </source>
</evidence>
<feature type="compositionally biased region" description="Basic residues" evidence="1">
    <location>
        <begin position="116"/>
        <end position="126"/>
    </location>
</feature>
<feature type="compositionally biased region" description="Low complexity" evidence="1">
    <location>
        <begin position="67"/>
        <end position="78"/>
    </location>
</feature>
<comment type="caution">
    <text evidence="3">The sequence shown here is derived from an EMBL/GenBank/DDBJ whole genome shotgun (WGS) entry which is preliminary data.</text>
</comment>
<feature type="region of interest" description="Disordered" evidence="1">
    <location>
        <begin position="52"/>
        <end position="134"/>
    </location>
</feature>
<name>A0A9Q0M0H5_BLOTA</name>
<reference evidence="3" key="1">
    <citation type="submission" date="2022-12" db="EMBL/GenBank/DDBJ databases">
        <title>Genome assemblies of Blomia tropicalis.</title>
        <authorList>
            <person name="Cui Y."/>
        </authorList>
    </citation>
    <scope>NUCLEOTIDE SEQUENCE</scope>
    <source>
        <tissue evidence="3">Adult mites</tissue>
    </source>
</reference>
<accession>A0A9Q0M0H5</accession>
<dbReference type="Proteomes" id="UP001142055">
    <property type="component" value="Chromosome 4"/>
</dbReference>
<feature type="transmembrane region" description="Helical" evidence="2">
    <location>
        <begin position="6"/>
        <end position="24"/>
    </location>
</feature>
<evidence type="ECO:0000313" key="3">
    <source>
        <dbReference type="EMBL" id="KAJ6215682.1"/>
    </source>
</evidence>
<sequence length="147" mass="16540">MKIYWITLISIVIVLMMAMYNQDVDAKKLQRKVRAADEDFEPSEEDIAEIQAKLNRRAKVPRPAYLPPKTTTPAPAVKTSKRKLSSKTKKTRRPSSKVSDIDTTPDATKPEASIKTGKKKAGRVRVNRQSPVARSRQLQAHVGDIIF</sequence>
<dbReference type="EMBL" id="JAPWDV010000004">
    <property type="protein sequence ID" value="KAJ6215682.1"/>
    <property type="molecule type" value="Genomic_DNA"/>
</dbReference>
<dbReference type="AlphaFoldDB" id="A0A9Q0M0H5"/>
<feature type="compositionally biased region" description="Basic residues" evidence="1">
    <location>
        <begin position="79"/>
        <end position="95"/>
    </location>
</feature>
<evidence type="ECO:0000256" key="2">
    <source>
        <dbReference type="SAM" id="Phobius"/>
    </source>
</evidence>
<protein>
    <submittedName>
        <fullName evidence="3">Uncharacterized protein</fullName>
    </submittedName>
</protein>
<keyword evidence="2" id="KW-1133">Transmembrane helix</keyword>
<gene>
    <name evidence="3" type="ORF">RDWZM_010182</name>
</gene>
<keyword evidence="2" id="KW-0812">Transmembrane</keyword>
<keyword evidence="4" id="KW-1185">Reference proteome</keyword>